<organism evidence="1 2">
    <name type="scientific">Staphylotrichum tortipilum</name>
    <dbReference type="NCBI Taxonomy" id="2831512"/>
    <lineage>
        <taxon>Eukaryota</taxon>
        <taxon>Fungi</taxon>
        <taxon>Dikarya</taxon>
        <taxon>Ascomycota</taxon>
        <taxon>Pezizomycotina</taxon>
        <taxon>Sordariomycetes</taxon>
        <taxon>Sordariomycetidae</taxon>
        <taxon>Sordariales</taxon>
        <taxon>Chaetomiaceae</taxon>
        <taxon>Staphylotrichum</taxon>
    </lineage>
</organism>
<name>A0AAN6RN60_9PEZI</name>
<gene>
    <name evidence="1" type="ORF">C8A05DRAFT_39101</name>
</gene>
<reference evidence="1" key="1">
    <citation type="journal article" date="2023" name="Mol. Phylogenet. Evol.">
        <title>Genome-scale phylogeny and comparative genomics of the fungal order Sordariales.</title>
        <authorList>
            <person name="Hensen N."/>
            <person name="Bonometti L."/>
            <person name="Westerberg I."/>
            <person name="Brannstrom I.O."/>
            <person name="Guillou S."/>
            <person name="Cros-Aarteil S."/>
            <person name="Calhoun S."/>
            <person name="Haridas S."/>
            <person name="Kuo A."/>
            <person name="Mondo S."/>
            <person name="Pangilinan J."/>
            <person name="Riley R."/>
            <person name="LaButti K."/>
            <person name="Andreopoulos B."/>
            <person name="Lipzen A."/>
            <person name="Chen C."/>
            <person name="Yan M."/>
            <person name="Daum C."/>
            <person name="Ng V."/>
            <person name="Clum A."/>
            <person name="Steindorff A."/>
            <person name="Ohm R.A."/>
            <person name="Martin F."/>
            <person name="Silar P."/>
            <person name="Natvig D.O."/>
            <person name="Lalanne C."/>
            <person name="Gautier V."/>
            <person name="Ament-Velasquez S.L."/>
            <person name="Kruys A."/>
            <person name="Hutchinson M.I."/>
            <person name="Powell A.J."/>
            <person name="Barry K."/>
            <person name="Miller A.N."/>
            <person name="Grigoriev I.V."/>
            <person name="Debuchy R."/>
            <person name="Gladieux P."/>
            <person name="Hiltunen Thoren M."/>
            <person name="Johannesson H."/>
        </authorList>
    </citation>
    <scope>NUCLEOTIDE SEQUENCE</scope>
    <source>
        <strain evidence="1">CBS 103.79</strain>
    </source>
</reference>
<reference evidence="1" key="2">
    <citation type="submission" date="2023-05" db="EMBL/GenBank/DDBJ databases">
        <authorList>
            <consortium name="Lawrence Berkeley National Laboratory"/>
            <person name="Steindorff A."/>
            <person name="Hensen N."/>
            <person name="Bonometti L."/>
            <person name="Westerberg I."/>
            <person name="Brannstrom I.O."/>
            <person name="Guillou S."/>
            <person name="Cros-Aarteil S."/>
            <person name="Calhoun S."/>
            <person name="Haridas S."/>
            <person name="Kuo A."/>
            <person name="Mondo S."/>
            <person name="Pangilinan J."/>
            <person name="Riley R."/>
            <person name="Labutti K."/>
            <person name="Andreopoulos B."/>
            <person name="Lipzen A."/>
            <person name="Chen C."/>
            <person name="Yanf M."/>
            <person name="Daum C."/>
            <person name="Ng V."/>
            <person name="Clum A."/>
            <person name="Ohm R."/>
            <person name="Martin F."/>
            <person name="Silar P."/>
            <person name="Natvig D."/>
            <person name="Lalanne C."/>
            <person name="Gautier V."/>
            <person name="Ament-Velasquez S.L."/>
            <person name="Kruys A."/>
            <person name="Hutchinson M.I."/>
            <person name="Powell A.J."/>
            <person name="Barry K."/>
            <person name="Miller A.N."/>
            <person name="Grigoriev I.V."/>
            <person name="Debuchy R."/>
            <person name="Gladieux P."/>
            <person name="Thoren M.H."/>
            <person name="Johannesson H."/>
        </authorList>
    </citation>
    <scope>NUCLEOTIDE SEQUENCE</scope>
    <source>
        <strain evidence="1">CBS 103.79</strain>
    </source>
</reference>
<proteinExistence type="predicted"/>
<dbReference type="AlphaFoldDB" id="A0AAN6RN60"/>
<dbReference type="EMBL" id="MU856191">
    <property type="protein sequence ID" value="KAK3897347.1"/>
    <property type="molecule type" value="Genomic_DNA"/>
</dbReference>
<dbReference type="Proteomes" id="UP001303889">
    <property type="component" value="Unassembled WGS sequence"/>
</dbReference>
<evidence type="ECO:0000313" key="1">
    <source>
        <dbReference type="EMBL" id="KAK3897347.1"/>
    </source>
</evidence>
<sequence length="77" mass="8848">MPNITLKRDDFRGHEFECPVEYPRDCITILRCCPLKFVQKCVDRWYDKRTLLIGDAASVFSPVLASSINIPLGSQYP</sequence>
<comment type="caution">
    <text evidence="1">The sequence shown here is derived from an EMBL/GenBank/DDBJ whole genome shotgun (WGS) entry which is preliminary data.</text>
</comment>
<keyword evidence="2" id="KW-1185">Reference proteome</keyword>
<protein>
    <submittedName>
        <fullName evidence="1">Uncharacterized protein</fullName>
    </submittedName>
</protein>
<accession>A0AAN6RN60</accession>
<evidence type="ECO:0000313" key="2">
    <source>
        <dbReference type="Proteomes" id="UP001303889"/>
    </source>
</evidence>